<dbReference type="Proteomes" id="UP000886520">
    <property type="component" value="Chromosome 3"/>
</dbReference>
<dbReference type="GO" id="GO:0080044">
    <property type="term" value="F:quercetin 7-O-glucosyltransferase activity"/>
    <property type="evidence" value="ECO:0007669"/>
    <property type="project" value="TreeGrafter"/>
</dbReference>
<sequence length="338" mass="37519">MIGYLPLSLKKKALPFRVGQKIQPTIILPSTYGGSYVSSSSRLRPPHMIEKAASHRHQGHITPLMQLSKLLAARGFDITFVTTHFNVAKMLKAKQAGAHLPMGIRLLGIPDGLPPSHPRDSSGDLEAFFGSLLVLHASFDELVRQMLQEQGLHITCIISDSFLLWSQDVANKWCIPRVSFWPQSLTAFACGISVPQIKAAYPNLDPFNHEVYSNEACRVQNCIPGLLDIAASKLPFLFPSVNWLRHHLQVQMDRVNEPLCIICNTFPDLEQEMVTHLKAPLLSKPIFTLGPLLPSAFLGGQYGKDDKGTGSSLHDEDEQQRLSGFLNPYNADLVLLVR</sequence>
<dbReference type="PANTHER" id="PTHR11926:SF774">
    <property type="entry name" value="UDP-GLYCOSYLTRANSFERASE 85A1-RELATED"/>
    <property type="match status" value="1"/>
</dbReference>
<comment type="similarity">
    <text evidence="1">Belongs to the UDP-glycosyltransferase family.</text>
</comment>
<reference evidence="2" key="1">
    <citation type="submission" date="2021-01" db="EMBL/GenBank/DDBJ databases">
        <title>Adiantum capillus-veneris genome.</title>
        <authorList>
            <person name="Fang Y."/>
            <person name="Liao Q."/>
        </authorList>
    </citation>
    <scope>NUCLEOTIDE SEQUENCE</scope>
    <source>
        <strain evidence="2">H3</strain>
        <tissue evidence="2">Leaf</tissue>
    </source>
</reference>
<organism evidence="2 3">
    <name type="scientific">Adiantum capillus-veneris</name>
    <name type="common">Maidenhair fern</name>
    <dbReference type="NCBI Taxonomy" id="13818"/>
    <lineage>
        <taxon>Eukaryota</taxon>
        <taxon>Viridiplantae</taxon>
        <taxon>Streptophyta</taxon>
        <taxon>Embryophyta</taxon>
        <taxon>Tracheophyta</taxon>
        <taxon>Polypodiopsida</taxon>
        <taxon>Polypodiidae</taxon>
        <taxon>Polypodiales</taxon>
        <taxon>Pteridineae</taxon>
        <taxon>Pteridaceae</taxon>
        <taxon>Vittarioideae</taxon>
        <taxon>Adiantum</taxon>
    </lineage>
</organism>
<dbReference type="PANTHER" id="PTHR11926">
    <property type="entry name" value="GLUCOSYL/GLUCURONOSYL TRANSFERASES"/>
    <property type="match status" value="1"/>
</dbReference>
<dbReference type="SUPFAM" id="SSF53756">
    <property type="entry name" value="UDP-Glycosyltransferase/glycogen phosphorylase"/>
    <property type="match status" value="1"/>
</dbReference>
<protein>
    <submittedName>
        <fullName evidence="2">Uncharacterized protein</fullName>
    </submittedName>
</protein>
<keyword evidence="3" id="KW-1185">Reference proteome</keyword>
<proteinExistence type="inferred from homology"/>
<dbReference type="Gene3D" id="3.40.50.2000">
    <property type="entry name" value="Glycogen Phosphorylase B"/>
    <property type="match status" value="1"/>
</dbReference>
<gene>
    <name evidence="2" type="ORF">GOP47_0002785</name>
</gene>
<evidence type="ECO:0000313" key="3">
    <source>
        <dbReference type="Proteomes" id="UP000886520"/>
    </source>
</evidence>
<evidence type="ECO:0000256" key="1">
    <source>
        <dbReference type="ARBA" id="ARBA00009995"/>
    </source>
</evidence>
<name>A0A9D4VBA3_ADICA</name>
<evidence type="ECO:0000313" key="2">
    <source>
        <dbReference type="EMBL" id="KAI5083042.1"/>
    </source>
</evidence>
<comment type="caution">
    <text evidence="2">The sequence shown here is derived from an EMBL/GenBank/DDBJ whole genome shotgun (WGS) entry which is preliminary data.</text>
</comment>
<dbReference type="GO" id="GO:0080043">
    <property type="term" value="F:quercetin 3-O-glucosyltransferase activity"/>
    <property type="evidence" value="ECO:0007669"/>
    <property type="project" value="TreeGrafter"/>
</dbReference>
<accession>A0A9D4VBA3</accession>
<dbReference type="AlphaFoldDB" id="A0A9D4VBA3"/>
<dbReference type="OrthoDB" id="5835829at2759"/>
<dbReference type="EMBL" id="JABFUD020000002">
    <property type="protein sequence ID" value="KAI5083042.1"/>
    <property type="molecule type" value="Genomic_DNA"/>
</dbReference>